<evidence type="ECO:0000313" key="4">
    <source>
        <dbReference type="EMBL" id="MDU9003665.1"/>
    </source>
</evidence>
<comment type="caution">
    <text evidence="4">The sequence shown here is derived from an EMBL/GenBank/DDBJ whole genome shotgun (WGS) entry which is preliminary data.</text>
</comment>
<evidence type="ECO:0000313" key="5">
    <source>
        <dbReference type="Proteomes" id="UP001255416"/>
    </source>
</evidence>
<protein>
    <submittedName>
        <fullName evidence="4">DUF4115 domain-containing protein</fullName>
    </submittedName>
</protein>
<evidence type="ECO:0000256" key="2">
    <source>
        <dbReference type="SAM" id="Phobius"/>
    </source>
</evidence>
<feature type="region of interest" description="Disordered" evidence="1">
    <location>
        <begin position="117"/>
        <end position="138"/>
    </location>
</feature>
<reference evidence="5" key="1">
    <citation type="submission" date="2023-05" db="EMBL/GenBank/DDBJ databases">
        <title>Sedimentitalea sp. nov. JM2-8.</title>
        <authorList>
            <person name="Huang J."/>
        </authorList>
    </citation>
    <scope>NUCLEOTIDE SEQUENCE [LARGE SCALE GENOMIC DNA]</scope>
    <source>
        <strain evidence="5">KHS03</strain>
    </source>
</reference>
<keyword evidence="5" id="KW-1185">Reference proteome</keyword>
<proteinExistence type="predicted"/>
<dbReference type="InterPro" id="IPR010982">
    <property type="entry name" value="Lambda_DNA-bd_dom_sf"/>
</dbReference>
<accession>A0ABU3VBW2</accession>
<feature type="region of interest" description="Disordered" evidence="1">
    <location>
        <begin position="248"/>
        <end position="276"/>
    </location>
</feature>
<dbReference type="RefSeq" id="WP_316774741.1">
    <property type="nucleotide sequence ID" value="NZ_JASMWN010000004.1"/>
</dbReference>
<dbReference type="PANTHER" id="PTHR34475">
    <property type="match status" value="1"/>
</dbReference>
<dbReference type="Gene3D" id="1.10.260.40">
    <property type="entry name" value="lambda repressor-like DNA-binding domains"/>
    <property type="match status" value="1"/>
</dbReference>
<organism evidence="4 5">
    <name type="scientific">Sedimentitalea todarodis</name>
    <dbReference type="NCBI Taxonomy" id="1631240"/>
    <lineage>
        <taxon>Bacteria</taxon>
        <taxon>Pseudomonadati</taxon>
        <taxon>Pseudomonadota</taxon>
        <taxon>Alphaproteobacteria</taxon>
        <taxon>Rhodobacterales</taxon>
        <taxon>Paracoccaceae</taxon>
        <taxon>Sedimentitalea</taxon>
    </lineage>
</organism>
<dbReference type="Pfam" id="PF13464">
    <property type="entry name" value="RodZ_C"/>
    <property type="match status" value="1"/>
</dbReference>
<keyword evidence="2" id="KW-1133">Transmembrane helix</keyword>
<feature type="domain" description="Cytoskeleton protein RodZ-like C-terminal" evidence="3">
    <location>
        <begin position="298"/>
        <end position="364"/>
    </location>
</feature>
<dbReference type="EMBL" id="JASMWN010000004">
    <property type="protein sequence ID" value="MDU9003665.1"/>
    <property type="molecule type" value="Genomic_DNA"/>
</dbReference>
<dbReference type="PANTHER" id="PTHR34475:SF1">
    <property type="entry name" value="CYTOSKELETON PROTEIN RODZ"/>
    <property type="match status" value="1"/>
</dbReference>
<evidence type="ECO:0000259" key="3">
    <source>
        <dbReference type="Pfam" id="PF13464"/>
    </source>
</evidence>
<keyword evidence="2" id="KW-0812">Transmembrane</keyword>
<evidence type="ECO:0000256" key="1">
    <source>
        <dbReference type="SAM" id="MobiDB-lite"/>
    </source>
</evidence>
<sequence length="404" mass="43721">MIGRKQTRTSEVKEDIVRPKGFDDFDLRLGDTMRGERATMGKSLLDVQRELRIKASYVAAIENSDPSAFDTPGFIAGYVRSYARYLNMDPDESFAAFCKESGFTVAHGMSAAASTVKKQKSGAGNAGRDSLSDPFTTPNMPFVPSRESALSHIEPRAVGSMMVLLALIGGIGYGGWSVLKQVQQVQLAPVEQAPVVLSDLDPLKGAIQPADVDATTTRADALDRLYRPQALDVPVLVARDAPISTLDPRNVGTFSQPDLPEIQTAGNTQSFDPRLDGPRPEGTLVPQVVENAAPQLQMVAVRPSWVRVTAADGTVIFEGIMEGGQSYDVPLTEEPPVLRAGESGAIYFAYQNQHFGPVGERGRVTSNMPLSIETVQERFQVADLEQDRDLARMVAEANTTPTQP</sequence>
<feature type="transmembrane region" description="Helical" evidence="2">
    <location>
        <begin position="157"/>
        <end position="176"/>
    </location>
</feature>
<dbReference type="Proteomes" id="UP001255416">
    <property type="component" value="Unassembled WGS sequence"/>
</dbReference>
<name>A0ABU3VBW2_9RHOB</name>
<dbReference type="InterPro" id="IPR025194">
    <property type="entry name" value="RodZ-like_C"/>
</dbReference>
<dbReference type="Pfam" id="PF13413">
    <property type="entry name" value="HTH_25"/>
    <property type="match status" value="1"/>
</dbReference>
<gene>
    <name evidence="4" type="ORF">QO231_07330</name>
</gene>
<keyword evidence="2" id="KW-0472">Membrane</keyword>
<dbReference type="InterPro" id="IPR050400">
    <property type="entry name" value="Bact_Cytoskel_RodZ"/>
</dbReference>